<name>A0ABY4SIM2_AQUTE</name>
<keyword evidence="3" id="KW-1185">Reference proteome</keyword>
<dbReference type="Proteomes" id="UP001056201">
    <property type="component" value="Chromosome 2"/>
</dbReference>
<organism evidence="2 3">
    <name type="scientific">Aquincola tertiaricarbonis</name>
    <dbReference type="NCBI Taxonomy" id="391953"/>
    <lineage>
        <taxon>Bacteria</taxon>
        <taxon>Pseudomonadati</taxon>
        <taxon>Pseudomonadota</taxon>
        <taxon>Betaproteobacteria</taxon>
        <taxon>Burkholderiales</taxon>
        <taxon>Sphaerotilaceae</taxon>
        <taxon>Aquincola</taxon>
    </lineage>
</organism>
<proteinExistence type="predicted"/>
<dbReference type="RefSeq" id="WP_250199380.1">
    <property type="nucleotide sequence ID" value="NZ_CP097636.1"/>
</dbReference>
<feature type="region of interest" description="Disordered" evidence="1">
    <location>
        <begin position="1"/>
        <end position="30"/>
    </location>
</feature>
<evidence type="ECO:0000256" key="1">
    <source>
        <dbReference type="SAM" id="MobiDB-lite"/>
    </source>
</evidence>
<protein>
    <submittedName>
        <fullName evidence="2">Uncharacterized protein</fullName>
    </submittedName>
</protein>
<evidence type="ECO:0000313" key="3">
    <source>
        <dbReference type="Proteomes" id="UP001056201"/>
    </source>
</evidence>
<gene>
    <name evidence="2" type="ORF">MW290_19670</name>
</gene>
<evidence type="ECO:0000313" key="2">
    <source>
        <dbReference type="EMBL" id="URI11180.1"/>
    </source>
</evidence>
<dbReference type="EMBL" id="CP097636">
    <property type="protein sequence ID" value="URI11180.1"/>
    <property type="molecule type" value="Genomic_DNA"/>
</dbReference>
<reference evidence="2" key="1">
    <citation type="submission" date="2022-05" db="EMBL/GenBank/DDBJ databases">
        <title>An RpoN-dependent PEP-CTERM gene is involved in floc formation of an Aquincola tertiaricarbonis strain.</title>
        <authorList>
            <person name="Qiu D."/>
            <person name="Xia M."/>
        </authorList>
    </citation>
    <scope>NUCLEOTIDE SEQUENCE</scope>
    <source>
        <strain evidence="2">RN12</strain>
    </source>
</reference>
<sequence length="133" mass="14681">MTAPRHFSPSPDGRPRHSAAAPGAPRNYTVGGLRTGMPAEQMSRLSARKAFVDTKLMFMQVLAQIDRHDAGVEWLRKQVRSAQMPEDLWLLRAAVYDALRSEGAQGAELRDLLRRSLDGLLPGTYMASGFSTL</sequence>
<accession>A0ABY4SIM2</accession>